<dbReference type="PANTHER" id="PTHR21139">
    <property type="entry name" value="TRIOSEPHOSPHATE ISOMERASE"/>
    <property type="match status" value="1"/>
</dbReference>
<name>A0AAF0F0A1_9BASI</name>
<comment type="similarity">
    <text evidence="1 4">Belongs to the triosephosphate isomerase family.</text>
</comment>
<evidence type="ECO:0000256" key="1">
    <source>
        <dbReference type="ARBA" id="ARBA00007422"/>
    </source>
</evidence>
<protein>
    <recommendedName>
        <fullName evidence="4">Triosephosphate isomerase</fullName>
        <ecNumber evidence="4">5.3.1.1</ecNumber>
    </recommendedName>
</protein>
<dbReference type="InterPro" id="IPR000652">
    <property type="entry name" value="Triosephosphate_isomerase"/>
</dbReference>
<dbReference type="EMBL" id="CP119963">
    <property type="protein sequence ID" value="WFD40375.1"/>
    <property type="molecule type" value="Genomic_DNA"/>
</dbReference>
<dbReference type="Pfam" id="PF00121">
    <property type="entry name" value="TIM"/>
    <property type="match status" value="1"/>
</dbReference>
<keyword evidence="4" id="KW-0312">Gluconeogenesis</keyword>
<evidence type="ECO:0000313" key="5">
    <source>
        <dbReference type="EMBL" id="WFD40375.1"/>
    </source>
</evidence>
<accession>A0AAF0F0A1</accession>
<evidence type="ECO:0000256" key="3">
    <source>
        <dbReference type="ARBA" id="ARBA00023235"/>
    </source>
</evidence>
<comment type="pathway">
    <text evidence="4">Carbohydrate biosynthesis; gluconeogenesis.</text>
</comment>
<dbReference type="GO" id="GO:0005829">
    <property type="term" value="C:cytosol"/>
    <property type="evidence" value="ECO:0007669"/>
    <property type="project" value="TreeGrafter"/>
</dbReference>
<proteinExistence type="inferred from homology"/>
<dbReference type="PANTHER" id="PTHR21139:SF2">
    <property type="entry name" value="TRIOSEPHOSPHATE ISOMERASE"/>
    <property type="match status" value="1"/>
</dbReference>
<dbReference type="Gene3D" id="3.20.20.70">
    <property type="entry name" value="Aldolase class I"/>
    <property type="match status" value="1"/>
</dbReference>
<dbReference type="CDD" id="cd00311">
    <property type="entry name" value="TIM"/>
    <property type="match status" value="1"/>
</dbReference>
<dbReference type="SUPFAM" id="SSF51351">
    <property type="entry name" value="Triosephosphate isomerase (TIM)"/>
    <property type="match status" value="1"/>
</dbReference>
<evidence type="ECO:0000256" key="2">
    <source>
        <dbReference type="ARBA" id="ARBA00011738"/>
    </source>
</evidence>
<dbReference type="Proteomes" id="UP001217754">
    <property type="component" value="Chromosome 6"/>
</dbReference>
<gene>
    <name evidence="5" type="ORF">MJAP1_003361</name>
</gene>
<keyword evidence="4" id="KW-0324">Glycolysis</keyword>
<keyword evidence="6" id="KW-1185">Reference proteome</keyword>
<dbReference type="EC" id="5.3.1.1" evidence="4"/>
<dbReference type="GO" id="GO:0006096">
    <property type="term" value="P:glycolytic process"/>
    <property type="evidence" value="ECO:0007669"/>
    <property type="project" value="UniProtKB-KW"/>
</dbReference>
<dbReference type="GeneID" id="85227012"/>
<dbReference type="InterPro" id="IPR013785">
    <property type="entry name" value="Aldolase_TIM"/>
</dbReference>
<comment type="pathway">
    <text evidence="4">Carbohydrate degradation; glycolysis; D-glyceraldehyde 3-phosphate from glycerone phosphate: step 1/1.</text>
</comment>
<dbReference type="AlphaFoldDB" id="A0AAF0F0A1"/>
<sequence length="276" mass="30283">MPSVPEKAVRRRVVGTSTKMYFDYARMQDYARNVTKLLNEHPAFPLTEHSGDQALDLFVIPDFVSIIPVQHLLQECTSRVWVGAQDTSDKDEGALTGEVSPRTLAQAGCKLVEIGHAERRRLFGETNPWVASKAGAIVRNGMIPLVCIGEITQPDNDTELAVNECWEQIAPVLDAIPDTADVILAYEPVWAIGKPEPASASHIVAVTQAMRQRCLDERPGRTDASLRIVYGGSAKPGLYENIYEGVDGLFLGRFAHDPAQFVKTIHEVYTAGRTGA</sequence>
<evidence type="ECO:0000256" key="4">
    <source>
        <dbReference type="RuleBase" id="RU363013"/>
    </source>
</evidence>
<dbReference type="InterPro" id="IPR035990">
    <property type="entry name" value="TIM_sf"/>
</dbReference>
<dbReference type="GO" id="GO:0046166">
    <property type="term" value="P:glyceraldehyde-3-phosphate biosynthetic process"/>
    <property type="evidence" value="ECO:0007669"/>
    <property type="project" value="TreeGrafter"/>
</dbReference>
<comment type="subunit">
    <text evidence="2">Homodimer.</text>
</comment>
<dbReference type="GO" id="GO:0006094">
    <property type="term" value="P:gluconeogenesis"/>
    <property type="evidence" value="ECO:0007669"/>
    <property type="project" value="UniProtKB-KW"/>
</dbReference>
<comment type="catalytic activity">
    <reaction evidence="4">
        <text>D-glyceraldehyde 3-phosphate = dihydroxyacetone phosphate</text>
        <dbReference type="Rhea" id="RHEA:18585"/>
        <dbReference type="ChEBI" id="CHEBI:57642"/>
        <dbReference type="ChEBI" id="CHEBI:59776"/>
        <dbReference type="EC" id="5.3.1.1"/>
    </reaction>
</comment>
<organism evidence="5 6">
    <name type="scientific">Malassezia japonica</name>
    <dbReference type="NCBI Taxonomy" id="223818"/>
    <lineage>
        <taxon>Eukaryota</taxon>
        <taxon>Fungi</taxon>
        <taxon>Dikarya</taxon>
        <taxon>Basidiomycota</taxon>
        <taxon>Ustilaginomycotina</taxon>
        <taxon>Malasseziomycetes</taxon>
        <taxon>Malasseziales</taxon>
        <taxon>Malasseziaceae</taxon>
        <taxon>Malassezia</taxon>
    </lineage>
</organism>
<evidence type="ECO:0000313" key="6">
    <source>
        <dbReference type="Proteomes" id="UP001217754"/>
    </source>
</evidence>
<reference evidence="5" key="1">
    <citation type="submission" date="2023-03" db="EMBL/GenBank/DDBJ databases">
        <title>Mating type loci evolution in Malassezia.</title>
        <authorList>
            <person name="Coelho M.A."/>
        </authorList>
    </citation>
    <scope>NUCLEOTIDE SEQUENCE</scope>
    <source>
        <strain evidence="5">CBS 9431</strain>
    </source>
</reference>
<keyword evidence="3 4" id="KW-0413">Isomerase</keyword>
<dbReference type="RefSeq" id="XP_060123272.1">
    <property type="nucleotide sequence ID" value="XM_060267289.1"/>
</dbReference>
<dbReference type="GO" id="GO:0019563">
    <property type="term" value="P:glycerol catabolic process"/>
    <property type="evidence" value="ECO:0007669"/>
    <property type="project" value="TreeGrafter"/>
</dbReference>
<dbReference type="GO" id="GO:0004807">
    <property type="term" value="F:triose-phosphate isomerase activity"/>
    <property type="evidence" value="ECO:0007669"/>
    <property type="project" value="UniProtKB-EC"/>
</dbReference>